<dbReference type="GO" id="GO:0016020">
    <property type="term" value="C:membrane"/>
    <property type="evidence" value="ECO:0007669"/>
    <property type="project" value="InterPro"/>
</dbReference>
<dbReference type="InterPro" id="IPR025615">
    <property type="entry name" value="TILa_dom"/>
</dbReference>
<dbReference type="STRING" id="55544.A0A4D9E3M5"/>
<dbReference type="Pfam" id="PF01826">
    <property type="entry name" value="TIL"/>
    <property type="match status" value="3"/>
</dbReference>
<dbReference type="InterPro" id="IPR001846">
    <property type="entry name" value="VWF_type-D"/>
</dbReference>
<comment type="caution">
    <text evidence="6">The sequence shown here is derived from an EMBL/GenBank/DDBJ whole genome shotgun (WGS) entry which is preliminary data.</text>
</comment>
<gene>
    <name evidence="6" type="ORF">DR999_PMT12529</name>
</gene>
<feature type="domain" description="VWFD" evidence="5">
    <location>
        <begin position="613"/>
        <end position="793"/>
    </location>
</feature>
<name>A0A4D9E3M5_9SAUR</name>
<sequence length="1503" mass="164925">MREEAKQSPPEAVGWAEDAGWSQRFVQCRARCRIPKVYITRCDFNNNSRPFCDWTQPCKVNQGAWIRTKHATPTSGTGPDGDYPDGNGYFIYQEASNLIPFDTDRIESPEIVVSGEICIDFWYHMFGSEDLNELKVIVQNEGVEALKWSQKGNRGSSWIYGFTTVPFLTETRIKVIFEAVRGLTEYGDTAVDNVGVRNGPCVMVPSTTPPASSTATTESALPVITEATCSVHSDPHYYTFDKQSHTFMGNCTYTLSKLCDGNSTLPYFNVEAANEHRGGNTRVSYVQYVDVDVYDYRITLGKNRVVKVNGAIQVLPVVLASGVNISFSGQYVMVTTAFGLRVKFNGDHRAEVILPSIYKSKVCGMCGNYNEHKADDFLNPDGEMEANSVSLGNSWQIYNDSSCVPDLGHTPNCSDDEKHMIQSNKYCGLITDPSGPFRQCHSVADPLVYFEDCLYDLCELHLNNAALCNNLQSYADVCQAAGILVGTWRNETFCPLICPANSHYEACTAACPATCVNPMAPASCSLPCVEGCVCDSGYLLYNGGCVPSSQCGCWHNGKHYPVGAEFWTDDTCSSKCTCPSRGSKVTCSNAACPADHYCGVQNGEPGCYRETYGICRVHNDPHYNTFDRETHHFMGKCTYTLAKVCANSSSLPSFNVEAKNEHRGNPTVSYVQKVLVEVYGEHIEIVKATPNRVLINKIWSTLPVTTAGGSITVSRSGRYVTLETDFRLRVSYDTDHSVEVKVPTTYFNRTCGMCGNFNNRREDDYMMPDGQQAKNSNELGNSWRVKDDDPSCDVIVPPKLCPADQENLYRTNRFCGMITKRPGPFGVCHSVINPESFFESCVYDLCVLNGNEQLLCNALETYADACQEAGVTLTQWRNATFCPLPCPSNSHYNPCTSACPATCSNPVAASNCSKPCVEGCECNSGFVLSGGQCVSMGNCGCLYKDKYYERGETFWETNCESQCNCAGNNAIVCSSKTCAASQICKVQNGILGCYPLDINSCHIYGDPHYITFDGRLYHFQGGCNYTIVETCTNSSEQFSVTTRNEHRGSQAWTALNSVAVTLKNIHIALRKNKEVYVNGIQVDLPVTLHPGITVAVRGPYVVIDTSIGIQVKFDGDQQLFVHADERFKGLLCGLCGTYTDNQLDDFLRPDRVLEQDSNNFGNSWRVKDDNWTCDPVAVIPPACNPVHEYEYEELCKVILASGGPFEACHWYIPPQLYFESCVYDQCATAGNTEQFCSSLDAYAAACEGRGVSLGDWRKETLCAPTCSAPNSHYEPCMTACPATCLDRLAPENCSKPCVEGCACNSGFVLSGGACVPEAKCGCVFQDRYYSEGESVVTENCTSRCECLGNGNMTCSELSCGPDEICKIQTGLRGCYPAGTATCHIYGDPHYTTFDGKLHHFQGACNYSVVETCDNASGSFRVTTRNEHRGSPSWTAINSVALTLDGVHIALGKNRTVYLQFNYRPTCNVRSLGAAGSRGAVPNPNGPRRPILTLPFCGATPPVL</sequence>
<dbReference type="SMART" id="SM00215">
    <property type="entry name" value="VWC_out"/>
    <property type="match status" value="3"/>
</dbReference>
<dbReference type="PROSITE" id="PS51233">
    <property type="entry name" value="VWFD"/>
    <property type="match status" value="4"/>
</dbReference>
<dbReference type="Pfam" id="PF00094">
    <property type="entry name" value="VWD"/>
    <property type="match status" value="4"/>
</dbReference>
<dbReference type="PANTHER" id="PTHR11339">
    <property type="entry name" value="EXTRACELLULAR MATRIX GLYCOPROTEIN RELATED"/>
    <property type="match status" value="1"/>
</dbReference>
<dbReference type="InterPro" id="IPR036084">
    <property type="entry name" value="Ser_inhib-like_sf"/>
</dbReference>
<feature type="domain" description="VWFD" evidence="5">
    <location>
        <begin position="227"/>
        <end position="404"/>
    </location>
</feature>
<dbReference type="Proteomes" id="UP000297703">
    <property type="component" value="Unassembled WGS sequence"/>
</dbReference>
<dbReference type="SMART" id="SM00137">
    <property type="entry name" value="MAM"/>
    <property type="match status" value="1"/>
</dbReference>
<dbReference type="Pfam" id="PF08742">
    <property type="entry name" value="C8"/>
    <property type="match status" value="3"/>
</dbReference>
<dbReference type="SMART" id="SM00832">
    <property type="entry name" value="C8"/>
    <property type="match status" value="3"/>
</dbReference>
<dbReference type="InterPro" id="IPR002919">
    <property type="entry name" value="TIL_dom"/>
</dbReference>
<dbReference type="GO" id="GO:0031012">
    <property type="term" value="C:extracellular matrix"/>
    <property type="evidence" value="ECO:0007669"/>
    <property type="project" value="TreeGrafter"/>
</dbReference>
<evidence type="ECO:0000256" key="1">
    <source>
        <dbReference type="ARBA" id="ARBA00022737"/>
    </source>
</evidence>
<keyword evidence="1" id="KW-0677">Repeat</keyword>
<proteinExistence type="predicted"/>
<dbReference type="OrthoDB" id="5945029at2759"/>
<dbReference type="CDD" id="cd19941">
    <property type="entry name" value="TIL"/>
    <property type="match status" value="3"/>
</dbReference>
<dbReference type="Pfam" id="PF00629">
    <property type="entry name" value="MAM"/>
    <property type="match status" value="1"/>
</dbReference>
<dbReference type="InterPro" id="IPR001007">
    <property type="entry name" value="VWF_dom"/>
</dbReference>
<accession>A0A4D9E3M5</accession>
<dbReference type="InterPro" id="IPR013320">
    <property type="entry name" value="ConA-like_dom_sf"/>
</dbReference>
<evidence type="ECO:0000259" key="4">
    <source>
        <dbReference type="PROSITE" id="PS50060"/>
    </source>
</evidence>
<organism evidence="6 7">
    <name type="scientific">Platysternon megacephalum</name>
    <name type="common">big-headed turtle</name>
    <dbReference type="NCBI Taxonomy" id="55544"/>
    <lineage>
        <taxon>Eukaryota</taxon>
        <taxon>Metazoa</taxon>
        <taxon>Chordata</taxon>
        <taxon>Craniata</taxon>
        <taxon>Vertebrata</taxon>
        <taxon>Euteleostomi</taxon>
        <taxon>Archelosauria</taxon>
        <taxon>Testudinata</taxon>
        <taxon>Testudines</taxon>
        <taxon>Cryptodira</taxon>
        <taxon>Durocryptodira</taxon>
        <taxon>Testudinoidea</taxon>
        <taxon>Platysternidae</taxon>
        <taxon>Platysternon</taxon>
    </lineage>
</organism>
<dbReference type="FunFam" id="2.10.25.10:FF:000055">
    <property type="entry name" value="alpha-tectorin isoform X1"/>
    <property type="match status" value="3"/>
</dbReference>
<evidence type="ECO:0000259" key="5">
    <source>
        <dbReference type="PROSITE" id="PS51233"/>
    </source>
</evidence>
<dbReference type="PROSITE" id="PS50060">
    <property type="entry name" value="MAM_2"/>
    <property type="match status" value="1"/>
</dbReference>
<dbReference type="SUPFAM" id="SSF49899">
    <property type="entry name" value="Concanavalin A-like lectins/glucanases"/>
    <property type="match status" value="1"/>
</dbReference>
<dbReference type="Gene3D" id="2.60.120.200">
    <property type="match status" value="1"/>
</dbReference>
<dbReference type="SMART" id="SM00216">
    <property type="entry name" value="VWD"/>
    <property type="match status" value="4"/>
</dbReference>
<dbReference type="Pfam" id="PF12714">
    <property type="entry name" value="TILa"/>
    <property type="match status" value="3"/>
</dbReference>
<dbReference type="InterPro" id="IPR050780">
    <property type="entry name" value="Mucin_vWF_Thrombospondin_sf"/>
</dbReference>
<evidence type="ECO:0000256" key="3">
    <source>
        <dbReference type="ARBA" id="ARBA00023180"/>
    </source>
</evidence>
<reference evidence="6 7" key="2">
    <citation type="submission" date="2019-04" db="EMBL/GenBank/DDBJ databases">
        <title>The genome sequence of big-headed turtle.</title>
        <authorList>
            <person name="Gong S."/>
        </authorList>
    </citation>
    <scope>NUCLEOTIDE SEQUENCE [LARGE SCALE GENOMIC DNA]</scope>
    <source>
        <strain evidence="6">DO16091913</strain>
        <tissue evidence="6">Muscle</tissue>
    </source>
</reference>
<dbReference type="CDD" id="cd06263">
    <property type="entry name" value="MAM"/>
    <property type="match status" value="1"/>
</dbReference>
<feature type="domain" description="VWFD" evidence="5">
    <location>
        <begin position="999"/>
        <end position="1174"/>
    </location>
</feature>
<dbReference type="SUPFAM" id="SSF57567">
    <property type="entry name" value="Serine protease inhibitors"/>
    <property type="match status" value="3"/>
</dbReference>
<keyword evidence="3" id="KW-0325">Glycoprotein</keyword>
<dbReference type="InterPro" id="IPR014853">
    <property type="entry name" value="VWF/SSPO/ZAN-like_Cys-rich_dom"/>
</dbReference>
<keyword evidence="2" id="KW-1015">Disulfide bond</keyword>
<feature type="domain" description="VWFD" evidence="5">
    <location>
        <begin position="1380"/>
        <end position="1503"/>
    </location>
</feature>
<dbReference type="EMBL" id="QXTE01000125">
    <property type="protein sequence ID" value="TFK04916.1"/>
    <property type="molecule type" value="Genomic_DNA"/>
</dbReference>
<protein>
    <submittedName>
        <fullName evidence="6">AFG3-like protein 1</fullName>
    </submittedName>
</protein>
<evidence type="ECO:0000313" key="7">
    <source>
        <dbReference type="Proteomes" id="UP000297703"/>
    </source>
</evidence>
<dbReference type="PANTHER" id="PTHR11339:SF374">
    <property type="entry name" value="ZONADHESIN"/>
    <property type="match status" value="1"/>
</dbReference>
<dbReference type="InterPro" id="IPR000998">
    <property type="entry name" value="MAM_dom"/>
</dbReference>
<evidence type="ECO:0000256" key="2">
    <source>
        <dbReference type="ARBA" id="ARBA00023157"/>
    </source>
</evidence>
<dbReference type="GO" id="GO:0005615">
    <property type="term" value="C:extracellular space"/>
    <property type="evidence" value="ECO:0007669"/>
    <property type="project" value="TreeGrafter"/>
</dbReference>
<keyword evidence="7" id="KW-1185">Reference proteome</keyword>
<feature type="domain" description="MAM" evidence="4">
    <location>
        <begin position="40"/>
        <end position="203"/>
    </location>
</feature>
<dbReference type="Gene3D" id="2.10.25.10">
    <property type="entry name" value="Laminin"/>
    <property type="match status" value="3"/>
</dbReference>
<reference evidence="6 7" key="1">
    <citation type="submission" date="2019-04" db="EMBL/GenBank/DDBJ databases">
        <title>Draft genome of the big-headed turtle Platysternon megacephalum.</title>
        <authorList>
            <person name="Gong S."/>
        </authorList>
    </citation>
    <scope>NUCLEOTIDE SEQUENCE [LARGE SCALE GENOMIC DNA]</scope>
    <source>
        <strain evidence="6">DO16091913</strain>
        <tissue evidence="6">Muscle</tissue>
    </source>
</reference>
<evidence type="ECO:0000313" key="6">
    <source>
        <dbReference type="EMBL" id="TFK04916.1"/>
    </source>
</evidence>